<dbReference type="InterPro" id="IPR017945">
    <property type="entry name" value="DHBP_synth_RibB-like_a/b_dom"/>
</dbReference>
<dbReference type="Proteomes" id="UP000189728">
    <property type="component" value="Unassembled WGS sequence"/>
</dbReference>
<dbReference type="RefSeq" id="WP_069632777.1">
    <property type="nucleotide sequence ID" value="NZ_CP012546.1"/>
</dbReference>
<dbReference type="AlphaFoldDB" id="A0AAX0LAM9"/>
<accession>A0AAX0LAM9</accession>
<protein>
    <submittedName>
        <fullName evidence="1">Sua5 YciO YrdC YwlC family protein</fullName>
    </submittedName>
</protein>
<dbReference type="SUPFAM" id="SSF55821">
    <property type="entry name" value="YrdC/RibB"/>
    <property type="match status" value="1"/>
</dbReference>
<evidence type="ECO:0000313" key="2">
    <source>
        <dbReference type="Proteomes" id="UP000189728"/>
    </source>
</evidence>
<proteinExistence type="predicted"/>
<organism evidence="1 2">
    <name type="scientific">Campylobacter pinnipediorum subsp. pinnipediorum</name>
    <dbReference type="NCBI Taxonomy" id="1660067"/>
    <lineage>
        <taxon>Bacteria</taxon>
        <taxon>Pseudomonadati</taxon>
        <taxon>Campylobacterota</taxon>
        <taxon>Epsilonproteobacteria</taxon>
        <taxon>Campylobacterales</taxon>
        <taxon>Campylobacteraceae</taxon>
        <taxon>Campylobacter</taxon>
    </lineage>
</organism>
<reference evidence="1 2" key="1">
    <citation type="submission" date="2016-08" db="EMBL/GenBank/DDBJ databases">
        <title>Campylobacter species from sea mammals.</title>
        <authorList>
            <person name="Gilbert M.J."/>
            <person name="Byrne B.A."/>
            <person name="Zomer A.L."/>
            <person name="Wagenaar J.A."/>
        </authorList>
    </citation>
    <scope>NUCLEOTIDE SEQUENCE [LARGE SCALE GENOMIC DNA]</scope>
    <source>
        <strain evidence="1 2">1105248</strain>
    </source>
</reference>
<name>A0AAX0LAM9_9BACT</name>
<dbReference type="EMBL" id="MCRK01000041">
    <property type="protein sequence ID" value="OPA75905.1"/>
    <property type="molecule type" value="Genomic_DNA"/>
</dbReference>
<comment type="caution">
    <text evidence="1">The sequence shown here is derived from an EMBL/GenBank/DDBJ whole genome shotgun (WGS) entry which is preliminary data.</text>
</comment>
<evidence type="ECO:0000313" key="1">
    <source>
        <dbReference type="EMBL" id="OPA75905.1"/>
    </source>
</evidence>
<sequence>MIFLAQTDTTAGFLSKNANEINKIKNRQLDKLCVITTSKFKILSELTRVPNKFKNRIRKSKKTTFLYPSLKAIRVIKDNRHSNFLDLHGWMFSSSANLHEKPFDEVWARSVADVIIDEKFQNNNPSKILKVSNSNIKRLR</sequence>
<gene>
    <name evidence="1" type="ORF">BFG04_05550</name>
</gene>